<comment type="similarity">
    <text evidence="1">Belongs to the AHA1 family.</text>
</comment>
<evidence type="ECO:0000313" key="5">
    <source>
        <dbReference type="Proteomes" id="UP000315983"/>
    </source>
</evidence>
<dbReference type="CDD" id="cd07814">
    <property type="entry name" value="SRPBCC_CalC_Aha1-like"/>
    <property type="match status" value="1"/>
</dbReference>
<name>A0A542XT66_SALAC</name>
<keyword evidence="6" id="KW-1185">Reference proteome</keyword>
<organism evidence="4 5">
    <name type="scientific">Salinispora arenicola</name>
    <dbReference type="NCBI Taxonomy" id="168697"/>
    <lineage>
        <taxon>Bacteria</taxon>
        <taxon>Bacillati</taxon>
        <taxon>Actinomycetota</taxon>
        <taxon>Actinomycetes</taxon>
        <taxon>Micromonosporales</taxon>
        <taxon>Micromonosporaceae</taxon>
        <taxon>Salinispora</taxon>
    </lineage>
</organism>
<dbReference type="AlphaFoldDB" id="A0A542XT66"/>
<dbReference type="RefSeq" id="WP_028182537.1">
    <property type="nucleotide sequence ID" value="NZ_BOQM01000028.1"/>
</dbReference>
<feature type="domain" description="Activator of Hsp90 ATPase homologue 1/2-like C-terminal" evidence="2">
    <location>
        <begin position="24"/>
        <end position="170"/>
    </location>
</feature>
<dbReference type="GeneID" id="93773377"/>
<evidence type="ECO:0000313" key="4">
    <source>
        <dbReference type="EMBL" id="TQL39004.1"/>
    </source>
</evidence>
<sequence>MSSADATEATEATEDLVISRVIHAPVEQVWRAWSESDYVMRWWGPRQFTCPSAEMDFREGGTSLVTMRAPMEFGGGDTYNTWTYQRIVPSREIEYVLEFADKTGVKVDPAEVGMPPDMPAAMRNLVVLEDLGDGRTEVTITEFDWPVGQLREMSRMGMQQCFDKMAEIFET</sequence>
<dbReference type="Proteomes" id="UP000315983">
    <property type="component" value="Unassembled WGS sequence"/>
</dbReference>
<dbReference type="SUPFAM" id="SSF55961">
    <property type="entry name" value="Bet v1-like"/>
    <property type="match status" value="1"/>
</dbReference>
<accession>A0A542XT66</accession>
<evidence type="ECO:0000256" key="1">
    <source>
        <dbReference type="ARBA" id="ARBA00006817"/>
    </source>
</evidence>
<evidence type="ECO:0000313" key="6">
    <source>
        <dbReference type="Proteomes" id="UP000677457"/>
    </source>
</evidence>
<reference evidence="3 6" key="2">
    <citation type="submission" date="2021-03" db="EMBL/GenBank/DDBJ databases">
        <title>Whole genome shotgun sequence of Salinispora arenicola NBRC 105043.</title>
        <authorList>
            <person name="Komaki H."/>
            <person name="Tamura T."/>
        </authorList>
    </citation>
    <scope>NUCLEOTIDE SEQUENCE [LARGE SCALE GENOMIC DNA]</scope>
    <source>
        <strain evidence="3 6">NBRC 105043</strain>
    </source>
</reference>
<dbReference type="Pfam" id="PF08327">
    <property type="entry name" value="AHSA1"/>
    <property type="match status" value="1"/>
</dbReference>
<dbReference type="EMBL" id="BOQM01000028">
    <property type="protein sequence ID" value="GIM86818.1"/>
    <property type="molecule type" value="Genomic_DNA"/>
</dbReference>
<dbReference type="InterPro" id="IPR023393">
    <property type="entry name" value="START-like_dom_sf"/>
</dbReference>
<dbReference type="InterPro" id="IPR013538">
    <property type="entry name" value="ASHA1/2-like_C"/>
</dbReference>
<protein>
    <submittedName>
        <fullName evidence="3">ATPase</fullName>
    </submittedName>
    <submittedName>
        <fullName evidence="4">Uncharacterized protein YndB with AHSA1/START domain</fullName>
    </submittedName>
</protein>
<dbReference type="EMBL" id="VFOL01000001">
    <property type="protein sequence ID" value="TQL39004.1"/>
    <property type="molecule type" value="Genomic_DNA"/>
</dbReference>
<gene>
    <name evidence="4" type="ORF">FB564_4224</name>
    <name evidence="3" type="ORF">Sar04_35540</name>
</gene>
<dbReference type="Proteomes" id="UP000677457">
    <property type="component" value="Unassembled WGS sequence"/>
</dbReference>
<proteinExistence type="inferred from homology"/>
<evidence type="ECO:0000259" key="2">
    <source>
        <dbReference type="Pfam" id="PF08327"/>
    </source>
</evidence>
<dbReference type="Gene3D" id="3.30.530.20">
    <property type="match status" value="1"/>
</dbReference>
<comment type="caution">
    <text evidence="4">The sequence shown here is derived from an EMBL/GenBank/DDBJ whole genome shotgun (WGS) entry which is preliminary data.</text>
</comment>
<reference evidence="4 5" key="1">
    <citation type="submission" date="2019-06" db="EMBL/GenBank/DDBJ databases">
        <title>Sequencing the genomes of 1000 actinobacteria strains.</title>
        <authorList>
            <person name="Klenk H.-P."/>
        </authorList>
    </citation>
    <scope>NUCLEOTIDE SEQUENCE [LARGE SCALE GENOMIC DNA]</scope>
    <source>
        <strain evidence="4 5">DSM 44819</strain>
    </source>
</reference>
<evidence type="ECO:0000313" key="3">
    <source>
        <dbReference type="EMBL" id="GIM86818.1"/>
    </source>
</evidence>